<keyword evidence="4 11" id="KW-0347">Helicase</keyword>
<dbReference type="GO" id="GO:0005634">
    <property type="term" value="C:nucleus"/>
    <property type="evidence" value="ECO:0007669"/>
    <property type="project" value="EnsemblFungi"/>
</dbReference>
<dbReference type="Pfam" id="PF13361">
    <property type="entry name" value="UvrD_C"/>
    <property type="match status" value="1"/>
</dbReference>
<dbReference type="CDD" id="cd17932">
    <property type="entry name" value="DEXQc_UvrD"/>
    <property type="match status" value="1"/>
</dbReference>
<dbReference type="SUPFAM" id="SSF52540">
    <property type="entry name" value="P-loop containing nucleoside triphosphate hydrolases"/>
    <property type="match status" value="1"/>
</dbReference>
<dbReference type="GO" id="GO:1990986">
    <property type="term" value="P:DNA recombinase disassembly"/>
    <property type="evidence" value="ECO:0007669"/>
    <property type="project" value="EnsemblFungi"/>
</dbReference>
<dbReference type="EC" id="5.6.2.4" evidence="9"/>
<dbReference type="GO" id="GO:0000725">
    <property type="term" value="P:recombinational repair"/>
    <property type="evidence" value="ECO:0007669"/>
    <property type="project" value="TreeGrafter"/>
</dbReference>
<evidence type="ECO:0000313" key="16">
    <source>
        <dbReference type="Proteomes" id="UP000005220"/>
    </source>
</evidence>
<evidence type="ECO:0000256" key="1">
    <source>
        <dbReference type="ARBA" id="ARBA00009922"/>
    </source>
</evidence>
<dbReference type="FunCoup" id="H2AMI3">
    <property type="interactions" value="292"/>
</dbReference>
<proteinExistence type="inferred from homology"/>
<evidence type="ECO:0000259" key="14">
    <source>
        <dbReference type="PROSITE" id="PS51217"/>
    </source>
</evidence>
<dbReference type="InterPro" id="IPR000212">
    <property type="entry name" value="DNA_helicase_UvrD/REP"/>
</dbReference>
<dbReference type="GO" id="GO:2000042">
    <property type="term" value="P:negative regulation of double-strand break repair via homologous recombination"/>
    <property type="evidence" value="ECO:0007669"/>
    <property type="project" value="EnsemblFungi"/>
</dbReference>
<keyword evidence="2 11" id="KW-0547">Nucleotide-binding</keyword>
<evidence type="ECO:0000256" key="3">
    <source>
        <dbReference type="ARBA" id="ARBA00022801"/>
    </source>
</evidence>
<dbReference type="PANTHER" id="PTHR11070">
    <property type="entry name" value="UVRD / RECB / PCRA DNA HELICASE FAMILY MEMBER"/>
    <property type="match status" value="1"/>
</dbReference>
<feature type="region of interest" description="Disordered" evidence="12">
    <location>
        <begin position="1064"/>
        <end position="1090"/>
    </location>
</feature>
<dbReference type="OrthoDB" id="1470711at2759"/>
<dbReference type="PROSITE" id="PS51198">
    <property type="entry name" value="UVRD_HELICASE_ATP_BIND"/>
    <property type="match status" value="1"/>
</dbReference>
<organism evidence="15 16">
    <name type="scientific">Kazachstania africana (strain ATCC 22294 / BCRC 22015 / CBS 2517 / CECT 1963 / NBRC 1671 / NRRL Y-8276)</name>
    <name type="common">Yeast</name>
    <name type="synonym">Kluyveromyces africanus</name>
    <dbReference type="NCBI Taxonomy" id="1071382"/>
    <lineage>
        <taxon>Eukaryota</taxon>
        <taxon>Fungi</taxon>
        <taxon>Dikarya</taxon>
        <taxon>Ascomycota</taxon>
        <taxon>Saccharomycotina</taxon>
        <taxon>Saccharomycetes</taxon>
        <taxon>Saccharomycetales</taxon>
        <taxon>Saccharomycetaceae</taxon>
        <taxon>Kazachstania</taxon>
    </lineage>
</organism>
<dbReference type="Pfam" id="PF00580">
    <property type="entry name" value="UvrD-helicase"/>
    <property type="match status" value="1"/>
</dbReference>
<sequence length="1116" mass="127103">MAMPNTVLGQLLATLNKQQRIAVEFDPNNALQVIAGPGTGKTKVLTSRVVYLLLHHKIEPKDIVVTTFTNKAAKEMMDRLAKMLSGTAIRVDEITIGTFHSICLRVLLKYGFKVGLNRGWRIVEEKEVEAIIHDLIKTMPDQIRDYANSYKRSVNLCRPTRNKDEWAVHPQMVKKEISRLKSNALLPEEYENDSNHDPALAHFYTKYQSELGKLNALDFDDLLMYTFRLLTKERCLPDIKHVLVDEFQDTNSIQMDLMFLFAKGDHHVSRGITVVGDPDQSIYAFRNALAQNFQQMQQKTPLHCSQVVLVENYRSSQKILDTSETLIQQQIKGRTHRAPLRAQFDVEFPPVYVNFPVGFLQSASIAREILYLKALPNLFSYNDFSILVRQRRQIKNIETALIEHRIPYKIVKGRAFWELKEISAMMHLIKCAYSDNEKFSILSSLLYPAKGLGQTSADKIKKIFEDNPSQTPFSLLQDIEKGAINLTMTTKVRSVIKDFIQMINFSRSFDKAPLKSSLENIFDTLYERSGMKNEYLYFDGGKKSDTNDSNREANYENPRHKNILLLKKYFLGIDEIEDFIHSQSDQKTFIEDIQQVDTNVIRSYIRTFFNSLSLYATESTSSDNEIDRTSKRKNSRNGEACVTISTIHGAKGLEWPVVFIPGCIEGIIPSIFSRDESSSETESDTEEEGTNTSDKNVPKSNKKSSSLEEPVDEERRMFFVAQTRAKLLLYLSSIKEGENPTQGGPSRFLTPEVRKTLINEQNALKNEKNIELLYKSMNKKVPSDLIKRFSLKKLVQDYAQFIENRRESMIWNGRVIRNSFTLDITRNTVAMDDPISDFTTAAAHLQTEVNKKPVLERQFQTMSRKGSTLSSTSKLWPKKAYAPQANQRLSPSPPKVHAPTTTYPLQESPTKKKSYAPSYPHKPYSTTGTEFKIKQNKTDNDNILEKPFPISASNDRASNPKMLATSKGSTNEAIKKELFSQNQVISSPKRISRTKSVTRKLIVSPIMIEDKKRYEEVKKNGSVHHTVAGDRTAAEILHDPDDLIIDNRPILTSAKTLMKAIKKADSKSNQSSQKSFSEHQLKTEEASSSQFDILSQLSRAKKKAKLNDGEIIVIDD</sequence>
<evidence type="ECO:0000256" key="11">
    <source>
        <dbReference type="PROSITE-ProRule" id="PRU00560"/>
    </source>
</evidence>
<dbReference type="KEGG" id="kaf:KAFR_0A01450"/>
<feature type="domain" description="UvrD-like helicase ATP-binding" evidence="13">
    <location>
        <begin position="14"/>
        <end position="316"/>
    </location>
</feature>
<dbReference type="Gene3D" id="1.10.10.160">
    <property type="match status" value="1"/>
</dbReference>
<dbReference type="PANTHER" id="PTHR11070:SF2">
    <property type="entry name" value="ATP-DEPENDENT DNA HELICASE SRS2"/>
    <property type="match status" value="1"/>
</dbReference>
<name>H2AMI3_KAZAF</name>
<dbReference type="STRING" id="1071382.H2AMI3"/>
<dbReference type="GO" id="GO:0016787">
    <property type="term" value="F:hydrolase activity"/>
    <property type="evidence" value="ECO:0007669"/>
    <property type="project" value="UniProtKB-UniRule"/>
</dbReference>
<dbReference type="InterPro" id="IPR014017">
    <property type="entry name" value="DNA_helicase_UvrD-like_C"/>
</dbReference>
<dbReference type="InterPro" id="IPR027417">
    <property type="entry name" value="P-loop_NTPase"/>
</dbReference>
<evidence type="ECO:0000313" key="15">
    <source>
        <dbReference type="EMBL" id="CCF55583.1"/>
    </source>
</evidence>
<dbReference type="InParanoid" id="H2AMI3"/>
<gene>
    <name evidence="15" type="primary">KAFR0A01450</name>
    <name evidence="15" type="ORF">KAFR_0A01450</name>
</gene>
<keyword evidence="6" id="KW-0238">DNA-binding</keyword>
<feature type="compositionally biased region" description="Polar residues" evidence="12">
    <location>
        <begin position="899"/>
        <end position="908"/>
    </location>
</feature>
<feature type="compositionally biased region" description="Basic and acidic residues" evidence="12">
    <location>
        <begin position="1076"/>
        <end position="1085"/>
    </location>
</feature>
<dbReference type="GO" id="GO:0003677">
    <property type="term" value="F:DNA binding"/>
    <property type="evidence" value="ECO:0007669"/>
    <property type="project" value="UniProtKB-KW"/>
</dbReference>
<comment type="catalytic activity">
    <reaction evidence="8">
        <text>Couples ATP hydrolysis with the unwinding of duplex DNA by translocating in the 3'-5' direction.</text>
        <dbReference type="EC" id="5.6.2.4"/>
    </reaction>
</comment>
<evidence type="ECO:0000259" key="13">
    <source>
        <dbReference type="PROSITE" id="PS51198"/>
    </source>
</evidence>
<dbReference type="PROSITE" id="PS51217">
    <property type="entry name" value="UVRD_HELICASE_CTER"/>
    <property type="match status" value="1"/>
</dbReference>
<dbReference type="GO" id="GO:0006303">
    <property type="term" value="P:double-strand break repair via nonhomologous end joining"/>
    <property type="evidence" value="ECO:0007669"/>
    <property type="project" value="EnsemblFungi"/>
</dbReference>
<dbReference type="GO" id="GO:0043138">
    <property type="term" value="F:3'-5' DNA helicase activity"/>
    <property type="evidence" value="ECO:0007669"/>
    <property type="project" value="UniProtKB-EC"/>
</dbReference>
<evidence type="ECO:0000256" key="9">
    <source>
        <dbReference type="ARBA" id="ARBA00034808"/>
    </source>
</evidence>
<evidence type="ECO:0000256" key="7">
    <source>
        <dbReference type="ARBA" id="ARBA00023235"/>
    </source>
</evidence>
<dbReference type="Gene3D" id="3.40.50.300">
    <property type="entry name" value="P-loop containing nucleotide triphosphate hydrolases"/>
    <property type="match status" value="2"/>
</dbReference>
<comment type="catalytic activity">
    <reaction evidence="10">
        <text>ATP + H2O = ADP + phosphate + H(+)</text>
        <dbReference type="Rhea" id="RHEA:13065"/>
        <dbReference type="ChEBI" id="CHEBI:15377"/>
        <dbReference type="ChEBI" id="CHEBI:15378"/>
        <dbReference type="ChEBI" id="CHEBI:30616"/>
        <dbReference type="ChEBI" id="CHEBI:43474"/>
        <dbReference type="ChEBI" id="CHEBI:456216"/>
        <dbReference type="EC" id="5.6.2.4"/>
    </reaction>
</comment>
<comment type="similarity">
    <text evidence="1">Belongs to the helicase family. UvrD subfamily.</text>
</comment>
<dbReference type="eggNOG" id="KOG2108">
    <property type="taxonomic scope" value="Eukaryota"/>
</dbReference>
<dbReference type="AlphaFoldDB" id="H2AMI3"/>
<feature type="region of interest" description="Disordered" evidence="12">
    <location>
        <begin position="859"/>
        <end position="930"/>
    </location>
</feature>
<dbReference type="CDD" id="cd22877">
    <property type="entry name" value="Srs2_C"/>
    <property type="match status" value="1"/>
</dbReference>
<keyword evidence="7" id="KW-0413">Isomerase</keyword>
<keyword evidence="16" id="KW-1185">Reference proteome</keyword>
<dbReference type="GO" id="GO:0005524">
    <property type="term" value="F:ATP binding"/>
    <property type="evidence" value="ECO:0007669"/>
    <property type="project" value="UniProtKB-UniRule"/>
</dbReference>
<reference evidence="15 16" key="1">
    <citation type="journal article" date="2011" name="Proc. Natl. Acad. Sci. U.S.A.">
        <title>Evolutionary erosion of yeast sex chromosomes by mating-type switching accidents.</title>
        <authorList>
            <person name="Gordon J.L."/>
            <person name="Armisen D."/>
            <person name="Proux-Wera E."/>
            <person name="Oheigeartaigh S.S."/>
            <person name="Byrne K.P."/>
            <person name="Wolfe K.H."/>
        </authorList>
    </citation>
    <scope>NUCLEOTIDE SEQUENCE [LARGE SCALE GENOMIC DNA]</scope>
    <source>
        <strain evidence="16">ATCC 22294 / BCRC 22015 / CBS 2517 / CECT 1963 / NBRC 1671 / NRRL Y-8276</strain>
    </source>
</reference>
<feature type="region of interest" description="Disordered" evidence="12">
    <location>
        <begin position="674"/>
        <end position="709"/>
    </location>
</feature>
<evidence type="ECO:0000256" key="6">
    <source>
        <dbReference type="ARBA" id="ARBA00023125"/>
    </source>
</evidence>
<dbReference type="GO" id="GO:0042262">
    <property type="term" value="P:DNA protection"/>
    <property type="evidence" value="ECO:0007669"/>
    <property type="project" value="EnsemblFungi"/>
</dbReference>
<evidence type="ECO:0000256" key="2">
    <source>
        <dbReference type="ARBA" id="ARBA00022741"/>
    </source>
</evidence>
<feature type="compositionally biased region" description="Acidic residues" evidence="12">
    <location>
        <begin position="678"/>
        <end position="689"/>
    </location>
</feature>
<feature type="compositionally biased region" description="Low complexity" evidence="12">
    <location>
        <begin position="690"/>
        <end position="699"/>
    </location>
</feature>
<evidence type="ECO:0000256" key="10">
    <source>
        <dbReference type="ARBA" id="ARBA00048988"/>
    </source>
</evidence>
<dbReference type="RefSeq" id="XP_003954718.1">
    <property type="nucleotide sequence ID" value="XM_003954669.1"/>
</dbReference>
<feature type="domain" description="UvrD-like helicase C-terminal" evidence="14">
    <location>
        <begin position="317"/>
        <end position="652"/>
    </location>
</feature>
<keyword evidence="5 11" id="KW-0067">ATP-binding</keyword>
<dbReference type="GeneID" id="13882313"/>
<protein>
    <recommendedName>
        <fullName evidence="9">DNA 3'-5' helicase</fullName>
        <ecNumber evidence="9">5.6.2.4</ecNumber>
    </recommendedName>
</protein>
<dbReference type="Proteomes" id="UP000005220">
    <property type="component" value="Chromosome 1"/>
</dbReference>
<feature type="binding site" evidence="11">
    <location>
        <begin position="35"/>
        <end position="42"/>
    </location>
    <ligand>
        <name>ATP</name>
        <dbReference type="ChEBI" id="CHEBI:30616"/>
    </ligand>
</feature>
<dbReference type="HOGENOM" id="CLU_004585_4_0_1"/>
<keyword evidence="3 11" id="KW-0378">Hydrolase</keyword>
<evidence type="ECO:0000256" key="4">
    <source>
        <dbReference type="ARBA" id="ARBA00022806"/>
    </source>
</evidence>
<dbReference type="EMBL" id="HE650821">
    <property type="protein sequence ID" value="CCF55583.1"/>
    <property type="molecule type" value="Genomic_DNA"/>
</dbReference>
<feature type="compositionally biased region" description="Polar residues" evidence="12">
    <location>
        <begin position="859"/>
        <end position="874"/>
    </location>
</feature>
<accession>H2AMI3</accession>
<evidence type="ECO:0000256" key="8">
    <source>
        <dbReference type="ARBA" id="ARBA00034617"/>
    </source>
</evidence>
<evidence type="ECO:0000256" key="12">
    <source>
        <dbReference type="SAM" id="MobiDB-lite"/>
    </source>
</evidence>
<evidence type="ECO:0000256" key="5">
    <source>
        <dbReference type="ARBA" id="ARBA00022840"/>
    </source>
</evidence>
<dbReference type="InterPro" id="IPR014016">
    <property type="entry name" value="UvrD-like_ATP-bd"/>
</dbReference>
<dbReference type="GO" id="GO:0007127">
    <property type="term" value="P:meiosis I"/>
    <property type="evidence" value="ECO:0007669"/>
    <property type="project" value="EnsemblFungi"/>
</dbReference>
<dbReference type="InterPro" id="IPR013986">
    <property type="entry name" value="DExx_box_DNA_helicase_dom_sf"/>
</dbReference>
<dbReference type="GO" id="GO:0008047">
    <property type="term" value="F:enzyme activator activity"/>
    <property type="evidence" value="ECO:0007669"/>
    <property type="project" value="EnsemblFungi"/>
</dbReference>
<dbReference type="Gene3D" id="1.10.486.10">
    <property type="entry name" value="PCRA, domain 4"/>
    <property type="match status" value="1"/>
</dbReference>